<protein>
    <recommendedName>
        <fullName evidence="3">WXG100 family type VII secretion target</fullName>
    </recommendedName>
</protein>
<reference evidence="1 2" key="1">
    <citation type="submission" date="2020-08" db="EMBL/GenBank/DDBJ databases">
        <title>Sequencing the genomes of 1000 actinobacteria strains.</title>
        <authorList>
            <person name="Klenk H.-P."/>
        </authorList>
    </citation>
    <scope>NUCLEOTIDE SEQUENCE [LARGE SCALE GENOMIC DNA]</scope>
    <source>
        <strain evidence="1 2">DSM 17294</strain>
    </source>
</reference>
<dbReference type="AlphaFoldDB" id="A0A841DXH9"/>
<dbReference type="RefSeq" id="WP_184837003.1">
    <property type="nucleotide sequence ID" value="NZ_BAAAVN010000003.1"/>
</dbReference>
<evidence type="ECO:0008006" key="3">
    <source>
        <dbReference type="Google" id="ProtNLM"/>
    </source>
</evidence>
<proteinExistence type="predicted"/>
<sequence>MGNVPNPLYEYLRELQSVVRDKQDQLKGKLDRPLANFATGNVWSGPTAERWGDRLHEQRGIYNAQLQMLEAVVSDRLASTPPTCDEAEALSWKRRLNNG</sequence>
<evidence type="ECO:0000313" key="2">
    <source>
        <dbReference type="Proteomes" id="UP000558997"/>
    </source>
</evidence>
<accession>A0A841DXH9</accession>
<keyword evidence="2" id="KW-1185">Reference proteome</keyword>
<comment type="caution">
    <text evidence="1">The sequence shown here is derived from an EMBL/GenBank/DDBJ whole genome shotgun (WGS) entry which is preliminary data.</text>
</comment>
<organism evidence="1 2">
    <name type="scientific">Kribbella solani</name>
    <dbReference type="NCBI Taxonomy" id="236067"/>
    <lineage>
        <taxon>Bacteria</taxon>
        <taxon>Bacillati</taxon>
        <taxon>Actinomycetota</taxon>
        <taxon>Actinomycetes</taxon>
        <taxon>Propionibacteriales</taxon>
        <taxon>Kribbellaceae</taxon>
        <taxon>Kribbella</taxon>
    </lineage>
</organism>
<gene>
    <name evidence="1" type="ORF">HDA44_004258</name>
</gene>
<dbReference type="EMBL" id="JACHNF010000001">
    <property type="protein sequence ID" value="MBB5980917.1"/>
    <property type="molecule type" value="Genomic_DNA"/>
</dbReference>
<evidence type="ECO:0000313" key="1">
    <source>
        <dbReference type="EMBL" id="MBB5980917.1"/>
    </source>
</evidence>
<dbReference type="Proteomes" id="UP000558997">
    <property type="component" value="Unassembled WGS sequence"/>
</dbReference>
<name>A0A841DXH9_9ACTN</name>